<comment type="caution">
    <text evidence="7">The sequence shown here is derived from an EMBL/GenBank/DDBJ whole genome shotgun (WGS) entry which is preliminary data.</text>
</comment>
<dbReference type="PANTHER" id="PTHR47359:SF3">
    <property type="entry name" value="NLP_P60 DOMAIN-CONTAINING PROTEIN-RELATED"/>
    <property type="match status" value="1"/>
</dbReference>
<proteinExistence type="inferred from homology"/>
<reference evidence="7" key="1">
    <citation type="submission" date="2023-06" db="EMBL/GenBank/DDBJ databases">
        <title>Itaconate inhibition of nontuberculous mycobacteria.</title>
        <authorList>
            <person name="Breen P."/>
            <person name="Zimbric M."/>
            <person name="Caverly L."/>
        </authorList>
    </citation>
    <scope>NUCLEOTIDE SEQUENCE</scope>
    <source>
        <strain evidence="7">FLAC1071</strain>
    </source>
</reference>
<evidence type="ECO:0000256" key="4">
    <source>
        <dbReference type="ARBA" id="ARBA00022807"/>
    </source>
</evidence>
<name>A0ABT7P5Z5_MYCIT</name>
<sequence>MTEIRLIPEEAPGQLAKAGGQLDSPAPAAGGGGVDPRITAAVGDQVNGSQQAITDAGGSAKTGESGATALGDQDQANATKTGGGNNNLEGPLGKKGGLGDGAGRGGPRLGSAELAKLLGAGDYQSSMPTSQTAPSMPQMPNIPTQALTAPTQAMMGAPGAISPLLNQLLERAAASPIGDGGPPSQTMGATLPGHGGRVQDLVSKTVGIPYAWGGGGLDGPSRGISDGGGPADRAGDYNKVGFDCSGYARYITYQATGHEIPRTSEAQYAAGMPISASQAQPGDLFFPSSAGRPPEHVQVYIGNSQVAEAPSSGQTVKISPLQPGEFRRMVV</sequence>
<feature type="compositionally biased region" description="Gly residues" evidence="5">
    <location>
        <begin position="93"/>
        <end position="108"/>
    </location>
</feature>
<dbReference type="Proteomes" id="UP001529272">
    <property type="component" value="Unassembled WGS sequence"/>
</dbReference>
<evidence type="ECO:0000259" key="6">
    <source>
        <dbReference type="PROSITE" id="PS51935"/>
    </source>
</evidence>
<dbReference type="SUPFAM" id="SSF54001">
    <property type="entry name" value="Cysteine proteinases"/>
    <property type="match status" value="1"/>
</dbReference>
<keyword evidence="2" id="KW-0645">Protease</keyword>
<evidence type="ECO:0000256" key="3">
    <source>
        <dbReference type="ARBA" id="ARBA00022801"/>
    </source>
</evidence>
<evidence type="ECO:0000256" key="1">
    <source>
        <dbReference type="ARBA" id="ARBA00007074"/>
    </source>
</evidence>
<accession>A0ABT7P5Z5</accession>
<gene>
    <name evidence="7" type="ORF">QRB35_21960</name>
</gene>
<keyword evidence="8" id="KW-1185">Reference proteome</keyword>
<protein>
    <submittedName>
        <fullName evidence="7">C40 family peptidase</fullName>
    </submittedName>
</protein>
<keyword evidence="3" id="KW-0378">Hydrolase</keyword>
<dbReference type="InterPro" id="IPR000064">
    <property type="entry name" value="NLP_P60_dom"/>
</dbReference>
<evidence type="ECO:0000313" key="8">
    <source>
        <dbReference type="Proteomes" id="UP001529272"/>
    </source>
</evidence>
<dbReference type="EMBL" id="JASZZX010000025">
    <property type="protein sequence ID" value="MDM3928679.1"/>
    <property type="molecule type" value="Genomic_DNA"/>
</dbReference>
<dbReference type="PANTHER" id="PTHR47359">
    <property type="entry name" value="PEPTIDOGLYCAN DL-ENDOPEPTIDASE CWLO"/>
    <property type="match status" value="1"/>
</dbReference>
<dbReference type="InterPro" id="IPR038765">
    <property type="entry name" value="Papain-like_cys_pep_sf"/>
</dbReference>
<evidence type="ECO:0000313" key="7">
    <source>
        <dbReference type="EMBL" id="MDM3928679.1"/>
    </source>
</evidence>
<organism evidence="7 8">
    <name type="scientific">Mycobacterium intracellulare subsp. chimaera</name>
    <dbReference type="NCBI Taxonomy" id="222805"/>
    <lineage>
        <taxon>Bacteria</taxon>
        <taxon>Bacillati</taxon>
        <taxon>Actinomycetota</taxon>
        <taxon>Actinomycetes</taxon>
        <taxon>Mycobacteriales</taxon>
        <taxon>Mycobacteriaceae</taxon>
        <taxon>Mycobacterium</taxon>
        <taxon>Mycobacterium avium complex (MAC)</taxon>
    </lineage>
</organism>
<evidence type="ECO:0000256" key="5">
    <source>
        <dbReference type="SAM" id="MobiDB-lite"/>
    </source>
</evidence>
<dbReference type="Gene3D" id="3.90.1720.10">
    <property type="entry name" value="endopeptidase domain like (from Nostoc punctiforme)"/>
    <property type="match status" value="1"/>
</dbReference>
<evidence type="ECO:0000256" key="2">
    <source>
        <dbReference type="ARBA" id="ARBA00022670"/>
    </source>
</evidence>
<dbReference type="RefSeq" id="WP_069954202.1">
    <property type="nucleotide sequence ID" value="NZ_CP012886.2"/>
</dbReference>
<reference evidence="7" key="2">
    <citation type="submission" date="2023-06" db="EMBL/GenBank/DDBJ databases">
        <authorList>
            <person name="Spilker T."/>
        </authorList>
    </citation>
    <scope>NUCLEOTIDE SEQUENCE</scope>
    <source>
        <strain evidence="7">FLAC1071</strain>
    </source>
</reference>
<dbReference type="PROSITE" id="PS51935">
    <property type="entry name" value="NLPC_P60"/>
    <property type="match status" value="1"/>
</dbReference>
<feature type="region of interest" description="Disordered" evidence="5">
    <location>
        <begin position="1"/>
        <end position="36"/>
    </location>
</feature>
<feature type="region of interest" description="Disordered" evidence="5">
    <location>
        <begin position="52"/>
        <end position="110"/>
    </location>
</feature>
<dbReference type="Pfam" id="PF00877">
    <property type="entry name" value="NLPC_P60"/>
    <property type="match status" value="1"/>
</dbReference>
<keyword evidence="4" id="KW-0788">Thiol protease</keyword>
<dbReference type="InterPro" id="IPR051794">
    <property type="entry name" value="PG_Endopeptidase_C40"/>
</dbReference>
<comment type="similarity">
    <text evidence="1">Belongs to the peptidase C40 family.</text>
</comment>
<feature type="domain" description="NlpC/P60" evidence="6">
    <location>
        <begin position="191"/>
        <end position="331"/>
    </location>
</feature>